<dbReference type="EMBL" id="CP023564">
    <property type="protein sequence ID" value="ATG53856.1"/>
    <property type="molecule type" value="Genomic_DNA"/>
</dbReference>
<dbReference type="RefSeq" id="WP_096798335.1">
    <property type="nucleotide sequence ID" value="NZ_CP023564.1"/>
</dbReference>
<keyword evidence="1" id="KW-0812">Transmembrane</keyword>
<feature type="transmembrane region" description="Helical" evidence="1">
    <location>
        <begin position="12"/>
        <end position="36"/>
    </location>
</feature>
<dbReference type="AlphaFoldDB" id="A0A291GUR1"/>
<protein>
    <recommendedName>
        <fullName evidence="4">DUF4175 domain-containing protein</fullName>
    </recommendedName>
</protein>
<sequence length="60" mass="6595">MYAWLFRRLPGPLWVRILLAVLVVAALVVALFGWGFPALAPYLPFDDGMVGATEPPDPAR</sequence>
<organism evidence="2 3">
    <name type="scientific">Brachybacterium ginsengisoli</name>
    <dbReference type="NCBI Taxonomy" id="1331682"/>
    <lineage>
        <taxon>Bacteria</taxon>
        <taxon>Bacillati</taxon>
        <taxon>Actinomycetota</taxon>
        <taxon>Actinomycetes</taxon>
        <taxon>Micrococcales</taxon>
        <taxon>Dermabacteraceae</taxon>
        <taxon>Brachybacterium</taxon>
    </lineage>
</organism>
<evidence type="ECO:0000313" key="3">
    <source>
        <dbReference type="Proteomes" id="UP000217889"/>
    </source>
</evidence>
<evidence type="ECO:0000256" key="1">
    <source>
        <dbReference type="SAM" id="Phobius"/>
    </source>
</evidence>
<keyword evidence="1" id="KW-0472">Membrane</keyword>
<dbReference type="Proteomes" id="UP000217889">
    <property type="component" value="Chromosome"/>
</dbReference>
<evidence type="ECO:0008006" key="4">
    <source>
        <dbReference type="Google" id="ProtNLM"/>
    </source>
</evidence>
<keyword evidence="1" id="KW-1133">Transmembrane helix</keyword>
<gene>
    <name evidence="2" type="ORF">CFK41_02980</name>
</gene>
<proteinExistence type="predicted"/>
<evidence type="ECO:0000313" key="2">
    <source>
        <dbReference type="EMBL" id="ATG53856.1"/>
    </source>
</evidence>
<dbReference type="KEGG" id="bgg:CFK41_02980"/>
<accession>A0A291GUR1</accession>
<name>A0A291GUR1_9MICO</name>
<keyword evidence="3" id="KW-1185">Reference proteome</keyword>
<reference evidence="2 3" key="1">
    <citation type="journal article" date="2014" name="Int. J. Syst. Evol. Microbiol.">
        <title>Brachybacterium ginsengisoli sp. nov., isolated from soil of a ginseng field.</title>
        <authorList>
            <person name="Hoang V.A."/>
            <person name="Kim Y.J."/>
            <person name="Nguyen N.L."/>
            <person name="Yang D.C."/>
        </authorList>
    </citation>
    <scope>NUCLEOTIDE SEQUENCE [LARGE SCALE GENOMIC DNA]</scope>
    <source>
        <strain evidence="2 3">DCY80</strain>
    </source>
</reference>